<gene>
    <name evidence="1" type="ORF">D7Z94_03315</name>
</gene>
<reference evidence="1 2" key="1">
    <citation type="submission" date="2018-10" db="EMBL/GenBank/DDBJ databases">
        <title>Ulvibacterium marinum gen. nov., sp. nov., a novel marine bacterium of the family Flavobacteriaceae, isolated from a culture of the green alga Ulva prolifera.</title>
        <authorList>
            <person name="Zhang Z."/>
        </authorList>
    </citation>
    <scope>NUCLEOTIDE SEQUENCE [LARGE SCALE GENOMIC DNA]</scope>
    <source>
        <strain evidence="1 2">CCMM003</strain>
    </source>
</reference>
<protein>
    <submittedName>
        <fullName evidence="1">Uncharacterized protein</fullName>
    </submittedName>
</protein>
<name>A0A3B0CAT0_9FLAO</name>
<dbReference type="Proteomes" id="UP000276603">
    <property type="component" value="Unassembled WGS sequence"/>
</dbReference>
<organism evidence="1 2">
    <name type="scientific">Ulvibacterium marinum</name>
    <dbReference type="NCBI Taxonomy" id="2419782"/>
    <lineage>
        <taxon>Bacteria</taxon>
        <taxon>Pseudomonadati</taxon>
        <taxon>Bacteroidota</taxon>
        <taxon>Flavobacteriia</taxon>
        <taxon>Flavobacteriales</taxon>
        <taxon>Flavobacteriaceae</taxon>
        <taxon>Ulvibacterium</taxon>
    </lineage>
</organism>
<dbReference type="EMBL" id="RBCJ01000001">
    <property type="protein sequence ID" value="RKN82883.1"/>
    <property type="molecule type" value="Genomic_DNA"/>
</dbReference>
<evidence type="ECO:0000313" key="2">
    <source>
        <dbReference type="Proteomes" id="UP000276603"/>
    </source>
</evidence>
<dbReference type="AlphaFoldDB" id="A0A3B0CAT0"/>
<keyword evidence="2" id="KW-1185">Reference proteome</keyword>
<proteinExistence type="predicted"/>
<comment type="caution">
    <text evidence="1">The sequence shown here is derived from an EMBL/GenBank/DDBJ whole genome shotgun (WGS) entry which is preliminary data.</text>
</comment>
<evidence type="ECO:0000313" key="1">
    <source>
        <dbReference type="EMBL" id="RKN82883.1"/>
    </source>
</evidence>
<sequence length="69" mass="8661">MQKDYQNVYVLRWFHCDFKPCWIYGKLPFIKKINTTHNKYKYKLMQKNNNLCAKVYRNLSKKLKWKQKN</sequence>
<accession>A0A3B0CAT0</accession>